<keyword evidence="2" id="KW-1185">Reference proteome</keyword>
<evidence type="ECO:0000313" key="1">
    <source>
        <dbReference type="EMBL" id="KAI4321887.1"/>
    </source>
</evidence>
<name>A0ACB9ME64_9MYRT</name>
<sequence length="70" mass="7762">MGFLLIRVWELVRGICTMYVRCSSPPGSQQALAVNVNPENIVSRRRARVTVCQPIHMTTTGCSLVGLNYP</sequence>
<proteinExistence type="predicted"/>
<organism evidence="1 2">
    <name type="scientific">Melastoma candidum</name>
    <dbReference type="NCBI Taxonomy" id="119954"/>
    <lineage>
        <taxon>Eukaryota</taxon>
        <taxon>Viridiplantae</taxon>
        <taxon>Streptophyta</taxon>
        <taxon>Embryophyta</taxon>
        <taxon>Tracheophyta</taxon>
        <taxon>Spermatophyta</taxon>
        <taxon>Magnoliopsida</taxon>
        <taxon>eudicotyledons</taxon>
        <taxon>Gunneridae</taxon>
        <taxon>Pentapetalae</taxon>
        <taxon>rosids</taxon>
        <taxon>malvids</taxon>
        <taxon>Myrtales</taxon>
        <taxon>Melastomataceae</taxon>
        <taxon>Melastomatoideae</taxon>
        <taxon>Melastomateae</taxon>
        <taxon>Melastoma</taxon>
    </lineage>
</organism>
<reference evidence="2" key="1">
    <citation type="journal article" date="2023" name="Front. Plant Sci.">
        <title>Chromosomal-level genome assembly of Melastoma candidum provides insights into trichome evolution.</title>
        <authorList>
            <person name="Zhong Y."/>
            <person name="Wu W."/>
            <person name="Sun C."/>
            <person name="Zou P."/>
            <person name="Liu Y."/>
            <person name="Dai S."/>
            <person name="Zhou R."/>
        </authorList>
    </citation>
    <scope>NUCLEOTIDE SEQUENCE [LARGE SCALE GENOMIC DNA]</scope>
</reference>
<dbReference type="EMBL" id="CM042889">
    <property type="protein sequence ID" value="KAI4321887.1"/>
    <property type="molecule type" value="Genomic_DNA"/>
</dbReference>
<evidence type="ECO:0000313" key="2">
    <source>
        <dbReference type="Proteomes" id="UP001057402"/>
    </source>
</evidence>
<dbReference type="Proteomes" id="UP001057402">
    <property type="component" value="Chromosome 10"/>
</dbReference>
<gene>
    <name evidence="1" type="ORF">MLD38_035215</name>
</gene>
<comment type="caution">
    <text evidence="1">The sequence shown here is derived from an EMBL/GenBank/DDBJ whole genome shotgun (WGS) entry which is preliminary data.</text>
</comment>
<protein>
    <submittedName>
        <fullName evidence="1">Uncharacterized protein</fullName>
    </submittedName>
</protein>
<accession>A0ACB9ME64</accession>